<dbReference type="GO" id="GO:0003677">
    <property type="term" value="F:DNA binding"/>
    <property type="evidence" value="ECO:0007669"/>
    <property type="project" value="InterPro"/>
</dbReference>
<keyword evidence="3" id="KW-1185">Reference proteome</keyword>
<dbReference type="InterPro" id="IPR001387">
    <property type="entry name" value="Cro/C1-type_HTH"/>
</dbReference>
<dbReference type="InterPro" id="IPR009492">
    <property type="entry name" value="TniQ"/>
</dbReference>
<dbReference type="InterPro" id="IPR010982">
    <property type="entry name" value="Lambda_DNA-bd_dom_sf"/>
</dbReference>
<accession>A0A916RZ35</accession>
<evidence type="ECO:0000313" key="3">
    <source>
        <dbReference type="Proteomes" id="UP000613512"/>
    </source>
</evidence>
<feature type="domain" description="HTH cro/C1-type" evidence="1">
    <location>
        <begin position="251"/>
        <end position="290"/>
    </location>
</feature>
<evidence type="ECO:0000259" key="1">
    <source>
        <dbReference type="PROSITE" id="PS50943"/>
    </source>
</evidence>
<comment type="caution">
    <text evidence="2">The sequence shown here is derived from an EMBL/GenBank/DDBJ whole genome shotgun (WGS) entry which is preliminary data.</text>
</comment>
<dbReference type="Pfam" id="PF05225">
    <property type="entry name" value="HTH_psq"/>
    <property type="match status" value="1"/>
</dbReference>
<dbReference type="Gene3D" id="1.10.260.40">
    <property type="entry name" value="lambda repressor-like DNA-binding domains"/>
    <property type="match status" value="1"/>
</dbReference>
<sequence length="432" mass="49824">MINHTHTCKVPSRSLLYNLEPIGINTELRESLSGYISRLALNHNVAQGTLFSKIITPLLDKKYINNIADKGGDGFYDSSNGINGIGTLATDFIRVISKLTGRNDLVRLTLNSWTNILPTKGLLRTEKAWCPNCYLDALYKGLVIYDQLIWTLKIVNYCPIHRVQLVNQCPFCGKKMQVISRKSSPGYCSKCEKWVGVVNKNSTKPNEEDLKMVNQVTNMLGNSRVYQRDTISEALKYYVTNYFESNVNKAAEYFGISKSTFRYWLRGESIPILKSLVLICIKLEITITDFLEKMPLQNSIIDKNVQIYCNKSVSKKHDHVFIKSYLNNYINEDYVDSPKSLKSIAEYIGCDRRLLYLKYPEESKKIVEIYTEYLKLKKSTRQENAENELSNAIKRLESRNIYPSRRKVEAILNAPYLIKERDIALKWKKLIK</sequence>
<proteinExistence type="predicted"/>
<protein>
    <recommendedName>
        <fullName evidence="1">HTH cro/C1-type domain-containing protein</fullName>
    </recommendedName>
</protein>
<organism evidence="2 3">
    <name type="scientific">Ornithinibacillus halotolerans</name>
    <dbReference type="NCBI Taxonomy" id="1274357"/>
    <lineage>
        <taxon>Bacteria</taxon>
        <taxon>Bacillati</taxon>
        <taxon>Bacillota</taxon>
        <taxon>Bacilli</taxon>
        <taxon>Bacillales</taxon>
        <taxon>Bacillaceae</taxon>
        <taxon>Ornithinibacillus</taxon>
    </lineage>
</organism>
<dbReference type="Pfam" id="PF06527">
    <property type="entry name" value="TniQ"/>
    <property type="match status" value="1"/>
</dbReference>
<dbReference type="AlphaFoldDB" id="A0A916RZ35"/>
<dbReference type="CDD" id="cd00093">
    <property type="entry name" value="HTH_XRE"/>
    <property type="match status" value="1"/>
</dbReference>
<evidence type="ECO:0000313" key="2">
    <source>
        <dbReference type="EMBL" id="GGA77274.1"/>
    </source>
</evidence>
<dbReference type="RefSeq" id="WP_188384634.1">
    <property type="nucleotide sequence ID" value="NZ_BMEY01000009.1"/>
</dbReference>
<dbReference type="InterPro" id="IPR007889">
    <property type="entry name" value="HTH_Psq"/>
</dbReference>
<dbReference type="PROSITE" id="PS50943">
    <property type="entry name" value="HTH_CROC1"/>
    <property type="match status" value="1"/>
</dbReference>
<dbReference type="Proteomes" id="UP000613512">
    <property type="component" value="Unassembled WGS sequence"/>
</dbReference>
<reference evidence="2" key="1">
    <citation type="journal article" date="2014" name="Int. J. Syst. Evol. Microbiol.">
        <title>Complete genome sequence of Corynebacterium casei LMG S-19264T (=DSM 44701T), isolated from a smear-ripened cheese.</title>
        <authorList>
            <consortium name="US DOE Joint Genome Institute (JGI-PGF)"/>
            <person name="Walter F."/>
            <person name="Albersmeier A."/>
            <person name="Kalinowski J."/>
            <person name="Ruckert C."/>
        </authorList>
    </citation>
    <scope>NUCLEOTIDE SEQUENCE</scope>
    <source>
        <strain evidence="2">CGMCC 1.12408</strain>
    </source>
</reference>
<name>A0A916RZ35_9BACI</name>
<dbReference type="EMBL" id="BMEY01000009">
    <property type="protein sequence ID" value="GGA77274.1"/>
    <property type="molecule type" value="Genomic_DNA"/>
</dbReference>
<reference evidence="2" key="2">
    <citation type="submission" date="2020-09" db="EMBL/GenBank/DDBJ databases">
        <authorList>
            <person name="Sun Q."/>
            <person name="Zhou Y."/>
        </authorList>
    </citation>
    <scope>NUCLEOTIDE SEQUENCE</scope>
    <source>
        <strain evidence="2">CGMCC 1.12408</strain>
    </source>
</reference>
<gene>
    <name evidence="2" type="ORF">GCM10008025_21140</name>
</gene>